<comment type="caution">
    <text evidence="2">The sequence shown here is derived from an EMBL/GenBank/DDBJ whole genome shotgun (WGS) entry which is preliminary data.</text>
</comment>
<evidence type="ECO:0008006" key="4">
    <source>
        <dbReference type="Google" id="ProtNLM"/>
    </source>
</evidence>
<keyword evidence="1" id="KW-0812">Transmembrane</keyword>
<name>A0A318NIK9_9ACTN</name>
<gene>
    <name evidence="2" type="ORF">C7C45_17585</name>
</gene>
<dbReference type="SUPFAM" id="SSF110296">
    <property type="entry name" value="Oligoxyloglucan reducing end-specific cellobiohydrolase"/>
    <property type="match status" value="1"/>
</dbReference>
<keyword evidence="1" id="KW-0472">Membrane</keyword>
<accession>A0A318NIK9</accession>
<dbReference type="Gene3D" id="2.130.10.10">
    <property type="entry name" value="YVTN repeat-like/Quinoprotein amine dehydrogenase"/>
    <property type="match status" value="1"/>
</dbReference>
<protein>
    <recommendedName>
        <fullName evidence="4">Exo-alpha-sialidase</fullName>
    </recommendedName>
</protein>
<evidence type="ECO:0000256" key="1">
    <source>
        <dbReference type="SAM" id="Phobius"/>
    </source>
</evidence>
<organism evidence="2 3">
    <name type="scientific">Micromonospora arborensis</name>
    <dbReference type="NCBI Taxonomy" id="2116518"/>
    <lineage>
        <taxon>Bacteria</taxon>
        <taxon>Bacillati</taxon>
        <taxon>Actinomycetota</taxon>
        <taxon>Actinomycetes</taxon>
        <taxon>Micromonosporales</taxon>
        <taxon>Micromonosporaceae</taxon>
        <taxon>Micromonospora</taxon>
    </lineage>
</organism>
<dbReference type="RefSeq" id="WP_110564747.1">
    <property type="nucleotide sequence ID" value="NZ_PYBV01000021.1"/>
</dbReference>
<dbReference type="Proteomes" id="UP000248333">
    <property type="component" value="Unassembled WGS sequence"/>
</dbReference>
<reference evidence="2 3" key="1">
    <citation type="submission" date="2018-03" db="EMBL/GenBank/DDBJ databases">
        <title>Bioinformatic expansion and discovery of thiopeptide antibiotics.</title>
        <authorList>
            <person name="Schwalen C.J."/>
            <person name="Hudson G.A."/>
            <person name="Mitchell D.A."/>
        </authorList>
    </citation>
    <scope>NUCLEOTIDE SEQUENCE [LARGE SCALE GENOMIC DNA]</scope>
    <source>
        <strain evidence="2 3">NRRL 8041</strain>
    </source>
</reference>
<keyword evidence="3" id="KW-1185">Reference proteome</keyword>
<sequence>MSDRDFSGFDADTISEVVRQPPLDDLRSAARSRRRRRIGGVALALVVVFAGMAALPLVAPTGGDGWAEPTPIPQARDRATQLFMTGPNSGVGVEIDSCTIRFTYTDDGGRRWSDYDAARYQATSCRAYGVGYADLRISVLGDRSYLIRDGDLTRLSTDYGRTWRDAAQAMVAVPAFPEKARAVSCQDGCSAIQRPLAVDPSTGTVYQLRGKPTSPVPPHSIYESADGTIWVTYWPGDLDVMVVARSVDRGATWNTWRPPKGADVRAVVGLSEQEAYLLIDPPPPPGAPPMTVVGPVQLLRTTDGGRSWADVGTDLPDTQETLEITVGADGSLLVAESGNFALETDPPPTNTSRLWTSRDDGRHFTVEQAYRRNDGGVGAAPGLAWLYGRDDMTVLGPDHVLLTSDGKTWTRFPLPD</sequence>
<evidence type="ECO:0000313" key="3">
    <source>
        <dbReference type="Proteomes" id="UP000248333"/>
    </source>
</evidence>
<dbReference type="EMBL" id="PYBV01000021">
    <property type="protein sequence ID" value="PYC68795.1"/>
    <property type="molecule type" value="Genomic_DNA"/>
</dbReference>
<dbReference type="OrthoDB" id="9764804at2"/>
<keyword evidence="1" id="KW-1133">Transmembrane helix</keyword>
<dbReference type="InterPro" id="IPR015943">
    <property type="entry name" value="WD40/YVTN_repeat-like_dom_sf"/>
</dbReference>
<dbReference type="AlphaFoldDB" id="A0A318NIK9"/>
<evidence type="ECO:0000313" key="2">
    <source>
        <dbReference type="EMBL" id="PYC68795.1"/>
    </source>
</evidence>
<proteinExistence type="predicted"/>
<feature type="transmembrane region" description="Helical" evidence="1">
    <location>
        <begin position="38"/>
        <end position="59"/>
    </location>
</feature>